<dbReference type="SUPFAM" id="SSF56300">
    <property type="entry name" value="Metallo-dependent phosphatases"/>
    <property type="match status" value="1"/>
</dbReference>
<name>A0A0R2K4M1_9LACO</name>
<evidence type="ECO:0000313" key="3">
    <source>
        <dbReference type="EMBL" id="SFV40331.1"/>
    </source>
</evidence>
<dbReference type="InterPro" id="IPR004843">
    <property type="entry name" value="Calcineurin-like_PHP"/>
</dbReference>
<reference evidence="3" key="2">
    <citation type="submission" date="2016-11" db="EMBL/GenBank/DDBJ databases">
        <authorList>
            <person name="Jaros S."/>
            <person name="Januszkiewicz K."/>
            <person name="Wedrychowicz H."/>
        </authorList>
    </citation>
    <scope>NUCLEOTIDE SEQUENCE [LARGE SCALE GENOMIC DNA]</scope>
    <source>
        <strain evidence="3">ACA-DC 1533</strain>
    </source>
</reference>
<dbReference type="RefSeq" id="WP_056971485.1">
    <property type="nucleotide sequence ID" value="NZ_CP173417.1"/>
</dbReference>
<dbReference type="Proteomes" id="UP000190935">
    <property type="component" value="Chromosome I"/>
</dbReference>
<organism evidence="2 4">
    <name type="scientific">Ligilactobacillus acidipiscis</name>
    <dbReference type="NCBI Taxonomy" id="89059"/>
    <lineage>
        <taxon>Bacteria</taxon>
        <taxon>Bacillati</taxon>
        <taxon>Bacillota</taxon>
        <taxon>Bacilli</taxon>
        <taxon>Lactobacillales</taxon>
        <taxon>Lactobacillaceae</taxon>
        <taxon>Ligilactobacillus</taxon>
    </lineage>
</organism>
<dbReference type="PATRIC" id="fig|89059.3.peg.1216"/>
<evidence type="ECO:0000259" key="1">
    <source>
        <dbReference type="Pfam" id="PF00149"/>
    </source>
</evidence>
<dbReference type="AlphaFoldDB" id="A0A0R2K4M1"/>
<protein>
    <submittedName>
        <fullName evidence="2">Phosphoesterase</fullName>
    </submittedName>
</protein>
<gene>
    <name evidence="2" type="ORF">IV43_GL001126</name>
    <name evidence="3" type="ORF">LAC1533_0911</name>
</gene>
<accession>A0A0R2K4M1</accession>
<dbReference type="Gene3D" id="3.60.21.10">
    <property type="match status" value="1"/>
</dbReference>
<dbReference type="Proteomes" id="UP000051491">
    <property type="component" value="Unassembled WGS sequence"/>
</dbReference>
<proteinExistence type="predicted"/>
<dbReference type="GO" id="GO:0016787">
    <property type="term" value="F:hydrolase activity"/>
    <property type="evidence" value="ECO:0007669"/>
    <property type="project" value="InterPro"/>
</dbReference>
<evidence type="ECO:0000313" key="4">
    <source>
        <dbReference type="Proteomes" id="UP000051491"/>
    </source>
</evidence>
<dbReference type="OrthoDB" id="5380073at2"/>
<sequence>MIFFTADTHFFDEHLKHDLNFADRDFLTVTEMNQTIIDNWDNVVGPEDTVYHLGDIARITSNRSGYKKVLDVLSKLNGQIVFIKGNHDPRALIKYLSRNQLQTPAGKTKFLFHDVGLILKFDHYQFFLTHYPLMLGISVNSINLHGHIHHYSVNFASNINVGVDTPEVDYLSGNKRPFGQPFSQKEVVELVKNKKIDFQKRK</sequence>
<dbReference type="GeneID" id="95348990"/>
<dbReference type="EMBL" id="JQBK01000029">
    <property type="protein sequence ID" value="KRN84515.1"/>
    <property type="molecule type" value="Genomic_DNA"/>
</dbReference>
<feature type="domain" description="Calcineurin-like phosphoesterase" evidence="1">
    <location>
        <begin position="2"/>
        <end position="192"/>
    </location>
</feature>
<dbReference type="Pfam" id="PF00149">
    <property type="entry name" value="Metallophos"/>
    <property type="match status" value="1"/>
</dbReference>
<evidence type="ECO:0000313" key="5">
    <source>
        <dbReference type="Proteomes" id="UP000190935"/>
    </source>
</evidence>
<dbReference type="STRING" id="89059.LAC1533_0911"/>
<reference evidence="2 4" key="1">
    <citation type="journal article" date="2015" name="Genome Announc.">
        <title>Expanding the biotechnology potential of lactobacilli through comparative genomics of 213 strains and associated genera.</title>
        <authorList>
            <person name="Sun Z."/>
            <person name="Harris H.M."/>
            <person name="McCann A."/>
            <person name="Guo C."/>
            <person name="Argimon S."/>
            <person name="Zhang W."/>
            <person name="Yang X."/>
            <person name="Jeffery I.B."/>
            <person name="Cooney J.C."/>
            <person name="Kagawa T.F."/>
            <person name="Liu W."/>
            <person name="Song Y."/>
            <person name="Salvetti E."/>
            <person name="Wrobel A."/>
            <person name="Rasinkangas P."/>
            <person name="Parkhill J."/>
            <person name="Rea M.C."/>
            <person name="O'Sullivan O."/>
            <person name="Ritari J."/>
            <person name="Douillard F.P."/>
            <person name="Paul Ross R."/>
            <person name="Yang R."/>
            <person name="Briner A.E."/>
            <person name="Felis G.E."/>
            <person name="de Vos W.M."/>
            <person name="Barrangou R."/>
            <person name="Klaenhammer T.R."/>
            <person name="Caufield P.W."/>
            <person name="Cui Y."/>
            <person name="Zhang H."/>
            <person name="O'Toole P.W."/>
        </authorList>
    </citation>
    <scope>NUCLEOTIDE SEQUENCE [LARGE SCALE GENOMIC DNA]</scope>
    <source>
        <strain evidence="2 4">DSM 15353</strain>
    </source>
</reference>
<reference evidence="5" key="3">
    <citation type="submission" date="2016-11" db="EMBL/GenBank/DDBJ databases">
        <authorList>
            <person name="Papadimitriou K."/>
        </authorList>
    </citation>
    <scope>NUCLEOTIDE SEQUENCE [LARGE SCALE GENOMIC DNA]</scope>
    <source>
        <strain evidence="5">ACA-DC 1533</strain>
    </source>
</reference>
<dbReference type="KEGG" id="laca:LAC1533_0911"/>
<dbReference type="EMBL" id="LT630287">
    <property type="protein sequence ID" value="SFV40331.1"/>
    <property type="molecule type" value="Genomic_DNA"/>
</dbReference>
<dbReference type="InterPro" id="IPR029052">
    <property type="entry name" value="Metallo-depent_PP-like"/>
</dbReference>
<evidence type="ECO:0000313" key="2">
    <source>
        <dbReference type="EMBL" id="KRN84515.1"/>
    </source>
</evidence>